<dbReference type="InterPro" id="IPR046366">
    <property type="entry name" value="MPAB"/>
</dbReference>
<evidence type="ECO:0000313" key="2">
    <source>
        <dbReference type="Proteomes" id="UP001526143"/>
    </source>
</evidence>
<comment type="caution">
    <text evidence="1">The sequence shown here is derived from an EMBL/GenBank/DDBJ whole genome shotgun (WGS) entry which is preliminary data.</text>
</comment>
<organism evidence="1 2">
    <name type="scientific">Plectonema radiosum NIES-515</name>
    <dbReference type="NCBI Taxonomy" id="2986073"/>
    <lineage>
        <taxon>Bacteria</taxon>
        <taxon>Bacillati</taxon>
        <taxon>Cyanobacteriota</taxon>
        <taxon>Cyanophyceae</taxon>
        <taxon>Oscillatoriophycideae</taxon>
        <taxon>Oscillatoriales</taxon>
        <taxon>Microcoleaceae</taxon>
        <taxon>Plectonema</taxon>
    </lineage>
</organism>
<accession>A0ABT3AYK4</accession>
<dbReference type="PANTHER" id="PTHR36124">
    <property type="match status" value="1"/>
</dbReference>
<dbReference type="Proteomes" id="UP001526143">
    <property type="component" value="Unassembled WGS sequence"/>
</dbReference>
<gene>
    <name evidence="1" type="ORF">OGM63_11915</name>
</gene>
<dbReference type="PANTHER" id="PTHR36124:SF1">
    <property type="entry name" value="ER-BOUND OXYGENASE MPAB_MPAB'_RUBBER OXYGENASE CATALYTIC DOMAIN-CONTAINING PROTEIN"/>
    <property type="match status" value="1"/>
</dbReference>
<dbReference type="EMBL" id="JAOWRF010000176">
    <property type="protein sequence ID" value="MCV3214208.1"/>
    <property type="molecule type" value="Genomic_DNA"/>
</dbReference>
<evidence type="ECO:0000313" key="1">
    <source>
        <dbReference type="EMBL" id="MCV3214208.1"/>
    </source>
</evidence>
<proteinExistence type="predicted"/>
<reference evidence="1 2" key="1">
    <citation type="submission" date="2022-10" db="EMBL/GenBank/DDBJ databases">
        <title>Identification of biosynthetic pathway for the production of the potent trypsin inhibitor radiosumin.</title>
        <authorList>
            <person name="Fewer D.P."/>
            <person name="Delbaje E."/>
            <person name="Ouyang X."/>
            <person name="Agostino P.D."/>
            <person name="Wahlsten M."/>
            <person name="Jokela J."/>
            <person name="Permi P."/>
            <person name="Haapaniemi E."/>
            <person name="Koistinen H."/>
        </authorList>
    </citation>
    <scope>NUCLEOTIDE SEQUENCE [LARGE SCALE GENOMIC DNA]</scope>
    <source>
        <strain evidence="1 2">NIES-515</strain>
    </source>
</reference>
<keyword evidence="2" id="KW-1185">Reference proteome</keyword>
<name>A0ABT3AYK4_9CYAN</name>
<sequence length="116" mass="13832">MYINRYDNLLAIEKLDPLQDHCQIYHLMNGYEFPWDMTRSLEVALMRTYCVPSISKLLDKTGEFNKRPQKRYDDTSIIIVEISKWGYESDRGQEAIQRMNAIHSRFKIDNADFLYS</sequence>
<evidence type="ECO:0008006" key="3">
    <source>
        <dbReference type="Google" id="ProtNLM"/>
    </source>
</evidence>
<dbReference type="RefSeq" id="WP_263745772.1">
    <property type="nucleotide sequence ID" value="NZ_JAOWRF010000176.1"/>
</dbReference>
<protein>
    <recommendedName>
        <fullName evidence="3">ER-bound oxygenase mpaB/mpaB'/Rubber oxygenase catalytic domain-containing protein</fullName>
    </recommendedName>
</protein>